<dbReference type="Pfam" id="PF10262">
    <property type="entry name" value="Rdx"/>
    <property type="match status" value="1"/>
</dbReference>
<dbReference type="PANTHER" id="PTHR36417">
    <property type="entry name" value="SELENOPROTEIN DOMAIN PROTEIN (AFU_ORTHOLOGUE AFUA_1G05220)"/>
    <property type="match status" value="1"/>
</dbReference>
<keyword evidence="1" id="KW-0676">Redox-active center</keyword>
<name>A0AAX4KUY4_9TREE</name>
<dbReference type="InterPro" id="IPR011893">
    <property type="entry name" value="Selenoprotein_Rdx-typ"/>
</dbReference>
<organism evidence="3 4">
    <name type="scientific">Kwoniella europaea PYCC6329</name>
    <dbReference type="NCBI Taxonomy" id="1423913"/>
    <lineage>
        <taxon>Eukaryota</taxon>
        <taxon>Fungi</taxon>
        <taxon>Dikarya</taxon>
        <taxon>Basidiomycota</taxon>
        <taxon>Agaricomycotina</taxon>
        <taxon>Tremellomycetes</taxon>
        <taxon>Tremellales</taxon>
        <taxon>Cryptococcaceae</taxon>
        <taxon>Kwoniella</taxon>
    </lineage>
</organism>
<dbReference type="GeneID" id="91106703"/>
<evidence type="ECO:0000256" key="2">
    <source>
        <dbReference type="SAM" id="MobiDB-lite"/>
    </source>
</evidence>
<dbReference type="PANTHER" id="PTHR36417:SF2">
    <property type="entry name" value="SELENOPROTEIN DOMAIN PROTEIN (AFU_ORTHOLOGUE AFUA_1G05220)"/>
    <property type="match status" value="1"/>
</dbReference>
<dbReference type="InterPro" id="IPR036249">
    <property type="entry name" value="Thioredoxin-like_sf"/>
</dbReference>
<gene>
    <name evidence="3" type="ORF">V865_007902</name>
</gene>
<evidence type="ECO:0000313" key="3">
    <source>
        <dbReference type="EMBL" id="WWD09774.1"/>
    </source>
</evidence>
<dbReference type="Proteomes" id="UP001358614">
    <property type="component" value="Chromosome 3"/>
</dbReference>
<feature type="compositionally biased region" description="Polar residues" evidence="2">
    <location>
        <begin position="1"/>
        <end position="31"/>
    </location>
</feature>
<evidence type="ECO:0000313" key="4">
    <source>
        <dbReference type="Proteomes" id="UP001358614"/>
    </source>
</evidence>
<dbReference type="EMBL" id="CP144091">
    <property type="protein sequence ID" value="WWD09774.1"/>
    <property type="molecule type" value="Genomic_DNA"/>
</dbReference>
<dbReference type="KEGG" id="ker:91106703"/>
<reference evidence="3 4" key="1">
    <citation type="submission" date="2024-01" db="EMBL/GenBank/DDBJ databases">
        <title>Comparative genomics of Cryptococcus and Kwoniella reveals pathogenesis evolution and contrasting modes of karyotype evolution via chromosome fusion or intercentromeric recombination.</title>
        <authorList>
            <person name="Coelho M.A."/>
            <person name="David-Palma M."/>
            <person name="Shea T."/>
            <person name="Bowers K."/>
            <person name="McGinley-Smith S."/>
            <person name="Mohammad A.W."/>
            <person name="Gnirke A."/>
            <person name="Yurkov A.M."/>
            <person name="Nowrousian M."/>
            <person name="Sun S."/>
            <person name="Cuomo C.A."/>
            <person name="Heitman J."/>
        </authorList>
    </citation>
    <scope>NUCLEOTIDE SEQUENCE [LARGE SCALE GENOMIC DNA]</scope>
    <source>
        <strain evidence="3 4">PYCC6329</strain>
    </source>
</reference>
<dbReference type="SUPFAM" id="SSF52833">
    <property type="entry name" value="Thioredoxin-like"/>
    <property type="match status" value="1"/>
</dbReference>
<feature type="compositionally biased region" description="Polar residues" evidence="2">
    <location>
        <begin position="101"/>
        <end position="118"/>
    </location>
</feature>
<protein>
    <recommendedName>
        <fullName evidence="5">Selenoprotein W</fullName>
    </recommendedName>
</protein>
<dbReference type="AlphaFoldDB" id="A0AAX4KUY4"/>
<evidence type="ECO:0000256" key="1">
    <source>
        <dbReference type="ARBA" id="ARBA00023284"/>
    </source>
</evidence>
<keyword evidence="4" id="KW-1185">Reference proteome</keyword>
<dbReference type="Gene3D" id="3.40.30.10">
    <property type="entry name" value="Glutaredoxin"/>
    <property type="match status" value="1"/>
</dbReference>
<dbReference type="NCBIfam" id="TIGR02174">
    <property type="entry name" value="CXXU_selWTH"/>
    <property type="match status" value="1"/>
</dbReference>
<sequence>MSTAQEQETCTDCEPPSSSTHTQPASTSTMAHSPKRPQPVGIGKESFAPPVPVDPPSKAGHATEYTYRGPPTPQVEQQQEREKKVEQPENVYQEKGDLTPPSDSHQQNSNTDSNTATEFQAPDLKEVKPSVIIEFCDRCRWAPRATWIQTELFLTFPNPLLRSITLIPLNAPETGGRFRVWLDRGDGKGDQLVWDRKTEGGFPELKVLKQRIRNIIQPDLSLGHSDVHGKVQEKETKQETGLGN</sequence>
<accession>A0AAX4KUY4</accession>
<evidence type="ECO:0008006" key="5">
    <source>
        <dbReference type="Google" id="ProtNLM"/>
    </source>
</evidence>
<feature type="region of interest" description="Disordered" evidence="2">
    <location>
        <begin position="1"/>
        <end position="119"/>
    </location>
</feature>
<dbReference type="RefSeq" id="XP_066087741.1">
    <property type="nucleotide sequence ID" value="XM_066231644.1"/>
</dbReference>
<proteinExistence type="predicted"/>
<feature type="compositionally biased region" description="Basic and acidic residues" evidence="2">
    <location>
        <begin position="78"/>
        <end position="97"/>
    </location>
</feature>